<dbReference type="NCBIfam" id="TIGR00229">
    <property type="entry name" value="sensory_box"/>
    <property type="match status" value="2"/>
</dbReference>
<dbReference type="InterPro" id="IPR000014">
    <property type="entry name" value="PAS"/>
</dbReference>
<evidence type="ECO:0000256" key="14">
    <source>
        <dbReference type="ARBA" id="ARBA00023136"/>
    </source>
</evidence>
<dbReference type="CDD" id="cd00075">
    <property type="entry name" value="HATPase"/>
    <property type="match status" value="1"/>
</dbReference>
<keyword evidence="7" id="KW-0808">Transferase</keyword>
<evidence type="ECO:0000256" key="3">
    <source>
        <dbReference type="ARBA" id="ARBA00004141"/>
    </source>
</evidence>
<dbReference type="Pfam" id="PF01590">
    <property type="entry name" value="GAF"/>
    <property type="match status" value="1"/>
</dbReference>
<dbReference type="SUPFAM" id="SSF55874">
    <property type="entry name" value="ATPase domain of HSP90 chaperone/DNA topoisomerase II/histidine kinase"/>
    <property type="match status" value="1"/>
</dbReference>
<sequence length="974" mass="105816">MQILHDTHLLDTAEAVPSLDRLTRLVARLTGAPVALVSLVDKDRQFFASAVGLDPPLAAERQTPLSQSWCKHLVTRDGPLIIEDAAADPLVCDSLTDGTIALRSYAGFPLLAPGGQVLGSFCVADVCPRDWTDAEVSVIRDLAGAASTEIALRLAHADRSNTAERLQAVLDGMQDAFVTIDMDGAVTAWNAAAERLFGRPADAVIGRPVTELIVSPRFRPAHERGFAAARINGTLTKAGQRLEVPAIDDTGREFPVEMLLQVGREHGKPVFHAFIHDISDRKAAQQQLEYERTFLQSLLDSLDTGVVACDRGGNLVLFNRALRGAGHAVEHLEKAGKWPDPYQQFAADGRRQLLPEEEPLNKAFAGIDVQGEELIIRIPGESPRRFLANGRRIDAADGQPLGAVVAMHDITEQHRLETFRAAQHAVARALADAENAEDAAATTVAAVAEAFGWACGEYWHVHDGVDGGSGRIVRFCSWVAPGAGLSAFTGDQSISLHHGEGLAGKVWATGHARWIRDVQADTDDFTRRREAQQAGLHAAIGLPVRSGRRVLGVLTFFAETIEDDGELLAVLEGICAYIGQHIERRRADDLTLALAAARRDFNRVIERVNDFVWTVGIADGTVYLVYASPNSAGVFGDALPTDGDVAASVADRVHPDDLPMFHRFRRSLADTQEAQVEFRIRAADGRTRWIWTRATTRRDGASLFVDGISTDITERRQLAEQREQLVAQQKQQLDRLRELDRMKDELVAVVSHELCNPIATIRSYAEMLFDDVGLDADARNSIEVIDRHSARLQEIVNDLLDLARLDAGHVTIMPALTSLTSLIAQAVDDHRGRADAKRIGFVVDLPQNLPVRADPARLRQVFDNLIANAIKYTLDDGTIKIVAGVADGRILVDITDNGIGIPADQYHRLFSRFFRATTATQHGIKGTGLGLAIVKAIVTAHDGTITAHPAAGGGTTFTMELPVATVTPAGETRT</sequence>
<feature type="domain" description="PAS" evidence="17">
    <location>
        <begin position="162"/>
        <end position="213"/>
    </location>
</feature>
<organism evidence="19 20">
    <name type="scientific">Paractinoplanes ferrugineus</name>
    <dbReference type="NCBI Taxonomy" id="113564"/>
    <lineage>
        <taxon>Bacteria</taxon>
        <taxon>Bacillati</taxon>
        <taxon>Actinomycetota</taxon>
        <taxon>Actinomycetes</taxon>
        <taxon>Micromonosporales</taxon>
        <taxon>Micromonosporaceae</taxon>
        <taxon>Paractinoplanes</taxon>
    </lineage>
</organism>
<dbReference type="PANTHER" id="PTHR42878:SF7">
    <property type="entry name" value="SENSOR HISTIDINE KINASE GLRK"/>
    <property type="match status" value="1"/>
</dbReference>
<dbReference type="Gene3D" id="3.30.450.20">
    <property type="entry name" value="PAS domain"/>
    <property type="match status" value="3"/>
</dbReference>
<dbReference type="CDD" id="cd00130">
    <property type="entry name" value="PAS"/>
    <property type="match status" value="2"/>
</dbReference>
<feature type="domain" description="Histidine kinase" evidence="16">
    <location>
        <begin position="749"/>
        <end position="965"/>
    </location>
</feature>
<dbReference type="AlphaFoldDB" id="A0A919MMI3"/>
<dbReference type="PROSITE" id="PS50109">
    <property type="entry name" value="HIS_KIN"/>
    <property type="match status" value="1"/>
</dbReference>
<dbReference type="PRINTS" id="PR00344">
    <property type="entry name" value="BCTRLSENSOR"/>
</dbReference>
<dbReference type="GO" id="GO:0007234">
    <property type="term" value="P:osmosensory signaling via phosphorelay pathway"/>
    <property type="evidence" value="ECO:0007669"/>
    <property type="project" value="TreeGrafter"/>
</dbReference>
<keyword evidence="6" id="KW-0597">Phosphoprotein</keyword>
<dbReference type="SMART" id="SM00086">
    <property type="entry name" value="PAC"/>
    <property type="match status" value="3"/>
</dbReference>
<evidence type="ECO:0000256" key="9">
    <source>
        <dbReference type="ARBA" id="ARBA00022741"/>
    </source>
</evidence>
<dbReference type="GO" id="GO:0030295">
    <property type="term" value="F:protein kinase activator activity"/>
    <property type="evidence" value="ECO:0007669"/>
    <property type="project" value="TreeGrafter"/>
</dbReference>
<dbReference type="InterPro" id="IPR029016">
    <property type="entry name" value="GAF-like_dom_sf"/>
</dbReference>
<evidence type="ECO:0000256" key="10">
    <source>
        <dbReference type="ARBA" id="ARBA00022777"/>
    </source>
</evidence>
<dbReference type="EC" id="2.7.13.3" evidence="5"/>
<proteinExistence type="predicted"/>
<dbReference type="InterPro" id="IPR000700">
    <property type="entry name" value="PAS-assoc_C"/>
</dbReference>
<protein>
    <recommendedName>
        <fullName evidence="15">Sensor-like histidine kinase SenX3</fullName>
        <ecNumber evidence="5">2.7.13.3</ecNumber>
    </recommendedName>
</protein>
<dbReference type="InterPro" id="IPR003661">
    <property type="entry name" value="HisK_dim/P_dom"/>
</dbReference>
<dbReference type="SUPFAM" id="SSF55785">
    <property type="entry name" value="PYP-like sensor domain (PAS domain)"/>
    <property type="match status" value="3"/>
</dbReference>
<dbReference type="InterPro" id="IPR050351">
    <property type="entry name" value="BphY/WalK/GraS-like"/>
</dbReference>
<feature type="domain" description="PAC" evidence="18">
    <location>
        <begin position="674"/>
        <end position="724"/>
    </location>
</feature>
<dbReference type="SUPFAM" id="SSF47384">
    <property type="entry name" value="Homodimeric domain of signal transducing histidine kinase"/>
    <property type="match status" value="1"/>
</dbReference>
<evidence type="ECO:0000313" key="20">
    <source>
        <dbReference type="Proteomes" id="UP000598174"/>
    </source>
</evidence>
<dbReference type="Pfam" id="PF08448">
    <property type="entry name" value="PAS_4"/>
    <property type="match status" value="1"/>
</dbReference>
<evidence type="ECO:0000313" key="19">
    <source>
        <dbReference type="EMBL" id="GIE13292.1"/>
    </source>
</evidence>
<dbReference type="InterPro" id="IPR013655">
    <property type="entry name" value="PAS_fold_3"/>
</dbReference>
<evidence type="ECO:0000259" key="17">
    <source>
        <dbReference type="PROSITE" id="PS50112"/>
    </source>
</evidence>
<dbReference type="Pfam" id="PF00512">
    <property type="entry name" value="HisKA"/>
    <property type="match status" value="1"/>
</dbReference>
<dbReference type="PROSITE" id="PS50112">
    <property type="entry name" value="PAS"/>
    <property type="match status" value="1"/>
</dbReference>
<dbReference type="Pfam" id="PF08447">
    <property type="entry name" value="PAS_3"/>
    <property type="match status" value="1"/>
</dbReference>
<accession>A0A919MMI3</accession>
<dbReference type="InterPro" id="IPR035965">
    <property type="entry name" value="PAS-like_dom_sf"/>
</dbReference>
<evidence type="ECO:0000256" key="1">
    <source>
        <dbReference type="ARBA" id="ARBA00000085"/>
    </source>
</evidence>
<dbReference type="Gene3D" id="1.10.287.130">
    <property type="match status" value="1"/>
</dbReference>
<dbReference type="GO" id="GO:0000156">
    <property type="term" value="F:phosphorelay response regulator activity"/>
    <property type="evidence" value="ECO:0007669"/>
    <property type="project" value="TreeGrafter"/>
</dbReference>
<dbReference type="EMBL" id="BOMM01000047">
    <property type="protein sequence ID" value="GIE13292.1"/>
    <property type="molecule type" value="Genomic_DNA"/>
</dbReference>
<evidence type="ECO:0000256" key="6">
    <source>
        <dbReference type="ARBA" id="ARBA00022553"/>
    </source>
</evidence>
<keyword evidence="8" id="KW-0812">Transmembrane</keyword>
<dbReference type="SUPFAM" id="SSF55781">
    <property type="entry name" value="GAF domain-like"/>
    <property type="match status" value="2"/>
</dbReference>
<dbReference type="InterPro" id="IPR013656">
    <property type="entry name" value="PAS_4"/>
</dbReference>
<dbReference type="Gene3D" id="3.30.450.40">
    <property type="match status" value="2"/>
</dbReference>
<dbReference type="InterPro" id="IPR013767">
    <property type="entry name" value="PAS_fold"/>
</dbReference>
<reference evidence="19" key="1">
    <citation type="submission" date="2021-01" db="EMBL/GenBank/DDBJ databases">
        <title>Whole genome shotgun sequence of Actinoplanes ferrugineus NBRC 15555.</title>
        <authorList>
            <person name="Komaki H."/>
            <person name="Tamura T."/>
        </authorList>
    </citation>
    <scope>NUCLEOTIDE SEQUENCE</scope>
    <source>
        <strain evidence="19">NBRC 15555</strain>
    </source>
</reference>
<dbReference type="GO" id="GO:0005886">
    <property type="term" value="C:plasma membrane"/>
    <property type="evidence" value="ECO:0007669"/>
    <property type="project" value="UniProtKB-SubCell"/>
</dbReference>
<dbReference type="FunFam" id="1.10.287.130:FF:000001">
    <property type="entry name" value="Two-component sensor histidine kinase"/>
    <property type="match status" value="1"/>
</dbReference>
<comment type="subcellular location">
    <subcellularLocation>
        <location evidence="4">Cell membrane</location>
    </subcellularLocation>
    <subcellularLocation>
        <location evidence="3">Membrane</location>
        <topology evidence="3">Multi-pass membrane protein</topology>
    </subcellularLocation>
</comment>
<dbReference type="RefSeq" id="WP_203819734.1">
    <property type="nucleotide sequence ID" value="NZ_BAAABP010000052.1"/>
</dbReference>
<dbReference type="FunFam" id="3.30.565.10:FF:000006">
    <property type="entry name" value="Sensor histidine kinase WalK"/>
    <property type="match status" value="1"/>
</dbReference>
<dbReference type="GO" id="GO:0006355">
    <property type="term" value="P:regulation of DNA-templated transcription"/>
    <property type="evidence" value="ECO:0007669"/>
    <property type="project" value="InterPro"/>
</dbReference>
<keyword evidence="11" id="KW-0067">ATP-binding</keyword>
<dbReference type="SMART" id="SM00091">
    <property type="entry name" value="PAS"/>
    <property type="match status" value="3"/>
</dbReference>
<evidence type="ECO:0000256" key="2">
    <source>
        <dbReference type="ARBA" id="ARBA00001968"/>
    </source>
</evidence>
<dbReference type="InterPro" id="IPR003018">
    <property type="entry name" value="GAF"/>
</dbReference>
<evidence type="ECO:0000256" key="12">
    <source>
        <dbReference type="ARBA" id="ARBA00022989"/>
    </source>
</evidence>
<dbReference type="InterPro" id="IPR005467">
    <property type="entry name" value="His_kinase_dom"/>
</dbReference>
<keyword evidence="10" id="KW-0418">Kinase</keyword>
<dbReference type="Pfam" id="PF13185">
    <property type="entry name" value="GAF_2"/>
    <property type="match status" value="1"/>
</dbReference>
<gene>
    <name evidence="19" type="ORF">Afe05nite_51320</name>
</gene>
<dbReference type="InterPro" id="IPR036890">
    <property type="entry name" value="HATPase_C_sf"/>
</dbReference>
<comment type="cofactor">
    <cofactor evidence="2">
        <name>a divalent metal cation</name>
        <dbReference type="ChEBI" id="CHEBI:60240"/>
    </cofactor>
</comment>
<dbReference type="SMART" id="SM00388">
    <property type="entry name" value="HisKA"/>
    <property type="match status" value="1"/>
</dbReference>
<dbReference type="CDD" id="cd00082">
    <property type="entry name" value="HisKA"/>
    <property type="match status" value="1"/>
</dbReference>
<dbReference type="Pfam" id="PF00989">
    <property type="entry name" value="PAS"/>
    <property type="match status" value="1"/>
</dbReference>
<dbReference type="PANTHER" id="PTHR42878">
    <property type="entry name" value="TWO-COMPONENT HISTIDINE KINASE"/>
    <property type="match status" value="1"/>
</dbReference>
<dbReference type="InterPro" id="IPR004358">
    <property type="entry name" value="Sig_transdc_His_kin-like_C"/>
</dbReference>
<keyword evidence="12" id="KW-1133">Transmembrane helix</keyword>
<dbReference type="Proteomes" id="UP000598174">
    <property type="component" value="Unassembled WGS sequence"/>
</dbReference>
<dbReference type="InterPro" id="IPR001610">
    <property type="entry name" value="PAC"/>
</dbReference>
<keyword evidence="9" id="KW-0547">Nucleotide-binding</keyword>
<dbReference type="GO" id="GO:0005509">
    <property type="term" value="F:calcium ion binding"/>
    <property type="evidence" value="ECO:0007669"/>
    <property type="project" value="UniProtKB-ARBA"/>
</dbReference>
<dbReference type="Gene3D" id="3.30.565.10">
    <property type="entry name" value="Histidine kinase-like ATPase, C-terminal domain"/>
    <property type="match status" value="1"/>
</dbReference>
<keyword evidence="20" id="KW-1185">Reference proteome</keyword>
<keyword evidence="13" id="KW-0902">Two-component regulatory system</keyword>
<evidence type="ECO:0000259" key="18">
    <source>
        <dbReference type="PROSITE" id="PS50113"/>
    </source>
</evidence>
<evidence type="ECO:0000256" key="7">
    <source>
        <dbReference type="ARBA" id="ARBA00022679"/>
    </source>
</evidence>
<evidence type="ECO:0000256" key="8">
    <source>
        <dbReference type="ARBA" id="ARBA00022692"/>
    </source>
</evidence>
<dbReference type="InterPro" id="IPR036097">
    <property type="entry name" value="HisK_dim/P_sf"/>
</dbReference>
<evidence type="ECO:0000256" key="15">
    <source>
        <dbReference type="ARBA" id="ARBA00039401"/>
    </source>
</evidence>
<keyword evidence="14" id="KW-0472">Membrane</keyword>
<dbReference type="PROSITE" id="PS50113">
    <property type="entry name" value="PAC"/>
    <property type="match status" value="1"/>
</dbReference>
<dbReference type="GO" id="GO:0005524">
    <property type="term" value="F:ATP binding"/>
    <property type="evidence" value="ECO:0007669"/>
    <property type="project" value="UniProtKB-KW"/>
</dbReference>
<name>A0A919MMI3_9ACTN</name>
<evidence type="ECO:0000256" key="11">
    <source>
        <dbReference type="ARBA" id="ARBA00022840"/>
    </source>
</evidence>
<comment type="caution">
    <text evidence="19">The sequence shown here is derived from an EMBL/GenBank/DDBJ whole genome shotgun (WGS) entry which is preliminary data.</text>
</comment>
<evidence type="ECO:0000256" key="4">
    <source>
        <dbReference type="ARBA" id="ARBA00004236"/>
    </source>
</evidence>
<dbReference type="InterPro" id="IPR003594">
    <property type="entry name" value="HATPase_dom"/>
</dbReference>
<evidence type="ECO:0000259" key="16">
    <source>
        <dbReference type="PROSITE" id="PS50109"/>
    </source>
</evidence>
<comment type="catalytic activity">
    <reaction evidence="1">
        <text>ATP + protein L-histidine = ADP + protein N-phospho-L-histidine.</text>
        <dbReference type="EC" id="2.7.13.3"/>
    </reaction>
</comment>
<dbReference type="Pfam" id="PF02518">
    <property type="entry name" value="HATPase_c"/>
    <property type="match status" value="1"/>
</dbReference>
<evidence type="ECO:0000256" key="13">
    <source>
        <dbReference type="ARBA" id="ARBA00023012"/>
    </source>
</evidence>
<dbReference type="SMART" id="SM00387">
    <property type="entry name" value="HATPase_c"/>
    <property type="match status" value="1"/>
</dbReference>
<dbReference type="SMART" id="SM00065">
    <property type="entry name" value="GAF"/>
    <property type="match status" value="2"/>
</dbReference>
<dbReference type="GO" id="GO:0000155">
    <property type="term" value="F:phosphorelay sensor kinase activity"/>
    <property type="evidence" value="ECO:0007669"/>
    <property type="project" value="InterPro"/>
</dbReference>
<evidence type="ECO:0000256" key="5">
    <source>
        <dbReference type="ARBA" id="ARBA00012438"/>
    </source>
</evidence>